<feature type="domain" description="AAA+ ATPase" evidence="3">
    <location>
        <begin position="325"/>
        <end position="453"/>
    </location>
</feature>
<dbReference type="InterPro" id="IPR003593">
    <property type="entry name" value="AAA+_ATPase"/>
</dbReference>
<dbReference type="SMART" id="SM00382">
    <property type="entry name" value="AAA"/>
    <property type="match status" value="1"/>
</dbReference>
<evidence type="ECO:0000256" key="1">
    <source>
        <dbReference type="SAM" id="MobiDB-lite"/>
    </source>
</evidence>
<gene>
    <name evidence="4" type="ORF">A2633_01780</name>
</gene>
<feature type="region of interest" description="Disordered" evidence="1">
    <location>
        <begin position="527"/>
        <end position="547"/>
    </location>
</feature>
<dbReference type="AlphaFoldDB" id="A0A1G2K1Y3"/>
<dbReference type="Pfam" id="PF00004">
    <property type="entry name" value="AAA"/>
    <property type="match status" value="1"/>
</dbReference>
<keyword evidence="2" id="KW-0812">Transmembrane</keyword>
<evidence type="ECO:0000313" key="4">
    <source>
        <dbReference type="EMBL" id="OGZ93434.1"/>
    </source>
</evidence>
<dbReference type="InterPro" id="IPR003959">
    <property type="entry name" value="ATPase_AAA_core"/>
</dbReference>
<keyword evidence="2" id="KW-0472">Membrane</keyword>
<dbReference type="InterPro" id="IPR027417">
    <property type="entry name" value="P-loop_NTPase"/>
</dbReference>
<dbReference type="GO" id="GO:0005524">
    <property type="term" value="F:ATP binding"/>
    <property type="evidence" value="ECO:0007669"/>
    <property type="project" value="InterPro"/>
</dbReference>
<evidence type="ECO:0000256" key="2">
    <source>
        <dbReference type="SAM" id="Phobius"/>
    </source>
</evidence>
<protein>
    <recommendedName>
        <fullName evidence="3">AAA+ ATPase domain-containing protein</fullName>
    </recommendedName>
</protein>
<organism evidence="4 5">
    <name type="scientific">Candidatus Sungbacteria bacterium RIFCSPHIGHO2_01_FULL_47_32</name>
    <dbReference type="NCBI Taxonomy" id="1802264"/>
    <lineage>
        <taxon>Bacteria</taxon>
        <taxon>Candidatus Sungiibacteriota</taxon>
    </lineage>
</organism>
<dbReference type="SUPFAM" id="SSF52540">
    <property type="entry name" value="P-loop containing nucleoside triphosphate hydrolases"/>
    <property type="match status" value="1"/>
</dbReference>
<dbReference type="EMBL" id="MHQC01000059">
    <property type="protein sequence ID" value="OGZ93434.1"/>
    <property type="molecule type" value="Genomic_DNA"/>
</dbReference>
<dbReference type="Gene3D" id="3.40.50.300">
    <property type="entry name" value="P-loop containing nucleotide triphosphate hydrolases"/>
    <property type="match status" value="1"/>
</dbReference>
<reference evidence="4 5" key="1">
    <citation type="journal article" date="2016" name="Nat. Commun.">
        <title>Thousands of microbial genomes shed light on interconnected biogeochemical processes in an aquifer system.</title>
        <authorList>
            <person name="Anantharaman K."/>
            <person name="Brown C.T."/>
            <person name="Hug L.A."/>
            <person name="Sharon I."/>
            <person name="Castelle C.J."/>
            <person name="Probst A.J."/>
            <person name="Thomas B.C."/>
            <person name="Singh A."/>
            <person name="Wilkins M.J."/>
            <person name="Karaoz U."/>
            <person name="Brodie E.L."/>
            <person name="Williams K.H."/>
            <person name="Hubbard S.S."/>
            <person name="Banfield J.F."/>
        </authorList>
    </citation>
    <scope>NUCLEOTIDE SEQUENCE [LARGE SCALE GENOMIC DNA]</scope>
</reference>
<evidence type="ECO:0000313" key="5">
    <source>
        <dbReference type="Proteomes" id="UP000177152"/>
    </source>
</evidence>
<evidence type="ECO:0000259" key="3">
    <source>
        <dbReference type="SMART" id="SM00382"/>
    </source>
</evidence>
<comment type="caution">
    <text evidence="4">The sequence shown here is derived from an EMBL/GenBank/DDBJ whole genome shotgun (WGS) entry which is preliminary data.</text>
</comment>
<sequence>MEENDAPQMRRKKGFFSFIIKFLVNLFIYGVAFVDSLREPEDALQADVRFLPGEIHALKREILAPPENAPMVEIRGISFPAPGHIFRLKETATYRLCKPGTLVFVAEVLVAKQFWSIEEFPVEVKCFPLDETGRMSGSSPLMFKIQDLEYVSDEQQYFDNWNIPARKFEEFADGEAVETTEEVSFAFESFMGAIVYKFPKGTRGVIDSPEVQRGATLDDINSPFSLRKIPVVARFLLIADISIPLRSKKFTIAAAAEGGKCNMYFPSFQRHHSIDRSQLKRREYDHTLMGKVIMEDEKRELILSIASGKEEDLKRWGVSAFQKGMGKIFLAYGPPGTGKTMTGEALAEYLGRPLYFVNSMDLGLYTASFEENLKKVIDRTARWNAVTVIDESESILLSRDFTTGDSVARITAVLRNLERLNRGIIWFTTNRPLDIDFAIASRIRLQVFFPFPDAVRREKIWEITLPQEIRGAGDINFRHLAEVPIDGREIKNAIQNAADMASSDGRDHVSEEYLFKAATIIQKSAEEMDQAKRKGREDSGRGFGNYI</sequence>
<feature type="compositionally biased region" description="Basic and acidic residues" evidence="1">
    <location>
        <begin position="527"/>
        <end position="540"/>
    </location>
</feature>
<keyword evidence="2" id="KW-1133">Transmembrane helix</keyword>
<name>A0A1G2K1Y3_9BACT</name>
<proteinExistence type="predicted"/>
<dbReference type="GO" id="GO:0016887">
    <property type="term" value="F:ATP hydrolysis activity"/>
    <property type="evidence" value="ECO:0007669"/>
    <property type="project" value="InterPro"/>
</dbReference>
<feature type="transmembrane region" description="Helical" evidence="2">
    <location>
        <begin position="15"/>
        <end position="34"/>
    </location>
</feature>
<dbReference type="PANTHER" id="PTHR46411">
    <property type="entry name" value="FAMILY ATPASE, PUTATIVE-RELATED"/>
    <property type="match status" value="1"/>
</dbReference>
<dbReference type="PANTHER" id="PTHR46411:SF3">
    <property type="entry name" value="AAA+ ATPASE DOMAIN-CONTAINING PROTEIN"/>
    <property type="match status" value="1"/>
</dbReference>
<dbReference type="CDD" id="cd19481">
    <property type="entry name" value="RecA-like_protease"/>
    <property type="match status" value="1"/>
</dbReference>
<dbReference type="Proteomes" id="UP000177152">
    <property type="component" value="Unassembled WGS sequence"/>
</dbReference>
<accession>A0A1G2K1Y3</accession>